<evidence type="ECO:0000256" key="1">
    <source>
        <dbReference type="SAM" id="Phobius"/>
    </source>
</evidence>
<dbReference type="AlphaFoldDB" id="A0A556QS63"/>
<keyword evidence="1" id="KW-1133">Transmembrane helix</keyword>
<dbReference type="EMBL" id="VMBG01000001">
    <property type="protein sequence ID" value="TSJ79485.1"/>
    <property type="molecule type" value="Genomic_DNA"/>
</dbReference>
<dbReference type="RefSeq" id="WP_144230026.1">
    <property type="nucleotide sequence ID" value="NZ_CBCRVV010000030.1"/>
</dbReference>
<proteinExistence type="predicted"/>
<name>A0A556QS63_9BACT</name>
<organism evidence="2 3">
    <name type="scientific">Rariglobus hedericola</name>
    <dbReference type="NCBI Taxonomy" id="2597822"/>
    <lineage>
        <taxon>Bacteria</taxon>
        <taxon>Pseudomonadati</taxon>
        <taxon>Verrucomicrobiota</taxon>
        <taxon>Opitutia</taxon>
        <taxon>Opitutales</taxon>
        <taxon>Opitutaceae</taxon>
        <taxon>Rariglobus</taxon>
    </lineage>
</organism>
<accession>A0A556QS63</accession>
<gene>
    <name evidence="2" type="ORF">FPL22_09415</name>
</gene>
<feature type="transmembrane region" description="Helical" evidence="1">
    <location>
        <begin position="37"/>
        <end position="62"/>
    </location>
</feature>
<feature type="transmembrane region" description="Helical" evidence="1">
    <location>
        <begin position="12"/>
        <end position="31"/>
    </location>
</feature>
<evidence type="ECO:0000313" key="2">
    <source>
        <dbReference type="EMBL" id="TSJ79485.1"/>
    </source>
</evidence>
<keyword evidence="1" id="KW-0812">Transmembrane</keyword>
<reference evidence="2 3" key="1">
    <citation type="submission" date="2019-07" db="EMBL/GenBank/DDBJ databases">
        <title>Description of 53C-WASEF.</title>
        <authorList>
            <person name="Pitt A."/>
            <person name="Hahn M.W."/>
        </authorList>
    </citation>
    <scope>NUCLEOTIDE SEQUENCE [LARGE SCALE GENOMIC DNA]</scope>
    <source>
        <strain evidence="2 3">53C-WASEF</strain>
    </source>
</reference>
<evidence type="ECO:0000313" key="3">
    <source>
        <dbReference type="Proteomes" id="UP000315648"/>
    </source>
</evidence>
<protein>
    <submittedName>
        <fullName evidence="2">Uncharacterized protein</fullName>
    </submittedName>
</protein>
<sequence length="388" mass="40142">MSSSVPTRSLSLVPFLAADAVLLATALLIAWRTPDELTGGALLGVIVCTGLGAIIAVLPFVLNDAHAREAALAERQHELVELVTTSTANASRWGTQWASAATGLEDAATLASRSIAAAERLPSVFQEKVEALTIRLEQAELGAQARETRVSGQDAEFAAKAEQMSAAATKLEQLLAGCDRMEAGLRESLREQHAAFAATLAEFPVAAARAQSQREALDERLASAPAQFEARVERAATEAEERLSATTVAITTRLNELEATLATLMERIANVSLPVPAAAPEPVLTPAPVAVPVPAPVVSVPSAAVVAAPVVEQAPEPVIESASEPEVVSAPVIVAPVSQPDLTLAPAPSPVAAPAPVTAPEPVKPIMDPFYIPNNGYAALADAMDAGE</sequence>
<keyword evidence="1" id="KW-0472">Membrane</keyword>
<dbReference type="Proteomes" id="UP000315648">
    <property type="component" value="Unassembled WGS sequence"/>
</dbReference>
<keyword evidence="3" id="KW-1185">Reference proteome</keyword>
<comment type="caution">
    <text evidence="2">The sequence shown here is derived from an EMBL/GenBank/DDBJ whole genome shotgun (WGS) entry which is preliminary data.</text>
</comment>